<comment type="function">
    <text evidence="2 8">Synthesizes alpha-1,4-glucan chains using ADP-glucose.</text>
</comment>
<evidence type="ECO:0000256" key="3">
    <source>
        <dbReference type="ARBA" id="ARBA00004964"/>
    </source>
</evidence>
<dbReference type="AlphaFoldDB" id="A0A975TZZ2"/>
<evidence type="ECO:0000256" key="7">
    <source>
        <dbReference type="ARBA" id="ARBA00023056"/>
    </source>
</evidence>
<evidence type="ECO:0000256" key="1">
    <source>
        <dbReference type="ARBA" id="ARBA00001478"/>
    </source>
</evidence>
<dbReference type="GO" id="GO:0005978">
    <property type="term" value="P:glycogen biosynthetic process"/>
    <property type="evidence" value="ECO:0007669"/>
    <property type="project" value="UniProtKB-UniRule"/>
</dbReference>
<accession>A0A975TZZ2</accession>
<organism evidence="11 12">
    <name type="scientific">Elioraea tepida</name>
    <dbReference type="NCBI Taxonomy" id="2843330"/>
    <lineage>
        <taxon>Bacteria</taxon>
        <taxon>Pseudomonadati</taxon>
        <taxon>Pseudomonadota</taxon>
        <taxon>Alphaproteobacteria</taxon>
        <taxon>Acetobacterales</taxon>
        <taxon>Elioraeaceae</taxon>
        <taxon>Elioraea</taxon>
    </lineage>
</organism>
<feature type="domain" description="Glycosyl transferase family 1" evidence="9">
    <location>
        <begin position="286"/>
        <end position="430"/>
    </location>
</feature>
<dbReference type="GO" id="GO:0005829">
    <property type="term" value="C:cytosol"/>
    <property type="evidence" value="ECO:0007669"/>
    <property type="project" value="TreeGrafter"/>
</dbReference>
<keyword evidence="7 8" id="KW-0320">Glycogen biosynthesis</keyword>
<evidence type="ECO:0000313" key="12">
    <source>
        <dbReference type="Proteomes" id="UP000694001"/>
    </source>
</evidence>
<evidence type="ECO:0000256" key="4">
    <source>
        <dbReference type="ARBA" id="ARBA00010281"/>
    </source>
</evidence>
<dbReference type="Pfam" id="PF00534">
    <property type="entry name" value="Glycos_transf_1"/>
    <property type="match status" value="1"/>
</dbReference>
<dbReference type="InterPro" id="IPR011835">
    <property type="entry name" value="GS/SS"/>
</dbReference>
<comment type="pathway">
    <text evidence="3 8">Glycan biosynthesis; glycogen biosynthesis.</text>
</comment>
<dbReference type="PANTHER" id="PTHR45825">
    <property type="entry name" value="GRANULE-BOUND STARCH SYNTHASE 1, CHLOROPLASTIC/AMYLOPLASTIC"/>
    <property type="match status" value="1"/>
</dbReference>
<name>A0A975TZZ2_9PROT</name>
<dbReference type="NCBIfam" id="NF001899">
    <property type="entry name" value="PRK00654.1-2"/>
    <property type="match status" value="1"/>
</dbReference>
<dbReference type="InterPro" id="IPR001296">
    <property type="entry name" value="Glyco_trans_1"/>
</dbReference>
<evidence type="ECO:0000256" key="6">
    <source>
        <dbReference type="ARBA" id="ARBA00022679"/>
    </source>
</evidence>
<sequence length="475" mass="48841">MRVLAVASECFPLVKTGGLADVVGALPAALAAHGVAVTTLLPGYPAVRAALAEACEIGSVPEGRLVAGRAGALDLVTFDAPALFDRPGDPYRRPDGADWPDNALRFAALARVAAAIATGRTALPRFDLLHAHDWQAGLAPAYLAFAPGPRVPSVLSVHNLAFQGQFGAELFPALGLPAEAFAVDGVEYYGGVGFLKAGLHYADRIITVSPTYAREIATPEGGMGLDGLIRARKDRITGIVNGIDIEVWSPETDAALPRRYDIGTLSLRAHNRAAVEAAFGLGPGPGPLFAVVSRLTWQKGIDLIAEALPLLLGAGGRLALLGTGDAALEGAFLAAAASHPGRVGVRIGFDEALSHLMFGGADAVLVPSRFEPCGLTQLYGLRYGCVPVVSRVGGLADTVIDANAAALEAGVATGIQFFPVTASALGAAILRAAELFADGEAWAGMQRAGMRADLSWSRRAGAYAAVFRAACAAGA</sequence>
<dbReference type="HAMAP" id="MF_00484">
    <property type="entry name" value="Glycogen_synth"/>
    <property type="match status" value="1"/>
</dbReference>
<evidence type="ECO:0000313" key="11">
    <source>
        <dbReference type="EMBL" id="QXM23685.1"/>
    </source>
</evidence>
<dbReference type="GO" id="GO:0009011">
    <property type="term" value="F:alpha-1,4-glucan glucosyltransferase (ADP-glucose donor) activity"/>
    <property type="evidence" value="ECO:0007669"/>
    <property type="project" value="UniProtKB-UniRule"/>
</dbReference>
<gene>
    <name evidence="8 11" type="primary">glgA</name>
    <name evidence="11" type="ORF">KO353_10215</name>
</gene>
<comment type="catalytic activity">
    <reaction evidence="1 8">
        <text>[(1-&gt;4)-alpha-D-glucosyl](n) + ADP-alpha-D-glucose = [(1-&gt;4)-alpha-D-glucosyl](n+1) + ADP + H(+)</text>
        <dbReference type="Rhea" id="RHEA:18189"/>
        <dbReference type="Rhea" id="RHEA-COMP:9584"/>
        <dbReference type="Rhea" id="RHEA-COMP:9587"/>
        <dbReference type="ChEBI" id="CHEBI:15378"/>
        <dbReference type="ChEBI" id="CHEBI:15444"/>
        <dbReference type="ChEBI" id="CHEBI:57498"/>
        <dbReference type="ChEBI" id="CHEBI:456216"/>
        <dbReference type="EC" id="2.4.1.21"/>
    </reaction>
</comment>
<comment type="similarity">
    <text evidence="4 8">Belongs to the glycosyltransferase 1 family. Bacterial/plant glycogen synthase subfamily.</text>
</comment>
<dbReference type="RefSeq" id="WP_218284577.1">
    <property type="nucleotide sequence ID" value="NZ_CP076448.1"/>
</dbReference>
<reference evidence="11" key="1">
    <citation type="submission" date="2021-06" db="EMBL/GenBank/DDBJ databases">
        <title>Elioraea tepida, sp. nov., a moderately thermophilic aerobic anoxygenic phototrophic bacterium isolated from an alkaline siliceous hot spring mat community in Yellowstone National Park, WY, USA.</title>
        <authorList>
            <person name="Saini M.K."/>
            <person name="Yoshida S."/>
            <person name="Sebastian A."/>
            <person name="Hirose S."/>
            <person name="Hara E."/>
            <person name="Tamaki H."/>
            <person name="Soulier N.T."/>
            <person name="Albert I."/>
            <person name="Hanada S."/>
            <person name="Bryant D.A."/>
            <person name="Tank M."/>
        </authorList>
    </citation>
    <scope>NUCLEOTIDE SEQUENCE</scope>
    <source>
        <strain evidence="11">MS-P2</strain>
    </source>
</reference>
<dbReference type="GO" id="GO:0004373">
    <property type="term" value="F:alpha-1,4-glucan glucosyltransferase (UDP-glucose donor) activity"/>
    <property type="evidence" value="ECO:0007669"/>
    <property type="project" value="InterPro"/>
</dbReference>
<dbReference type="PANTHER" id="PTHR45825:SF11">
    <property type="entry name" value="ALPHA AMYLASE DOMAIN-CONTAINING PROTEIN"/>
    <property type="match status" value="1"/>
</dbReference>
<dbReference type="Proteomes" id="UP000694001">
    <property type="component" value="Chromosome"/>
</dbReference>
<evidence type="ECO:0000259" key="10">
    <source>
        <dbReference type="Pfam" id="PF08323"/>
    </source>
</evidence>
<dbReference type="InterPro" id="IPR013534">
    <property type="entry name" value="Starch_synth_cat_dom"/>
</dbReference>
<feature type="binding site" evidence="8">
    <location>
        <position position="15"/>
    </location>
    <ligand>
        <name>ADP-alpha-D-glucose</name>
        <dbReference type="ChEBI" id="CHEBI:57498"/>
    </ligand>
</feature>
<keyword evidence="6 8" id="KW-0808">Transferase</keyword>
<keyword evidence="12" id="KW-1185">Reference proteome</keyword>
<protein>
    <recommendedName>
        <fullName evidence="8">Glycogen synthase</fullName>
        <ecNumber evidence="8">2.4.1.21</ecNumber>
    </recommendedName>
    <alternativeName>
        <fullName evidence="8">Starch [bacterial glycogen] synthase</fullName>
    </alternativeName>
</protein>
<proteinExistence type="inferred from homology"/>
<dbReference type="NCBIfam" id="TIGR02095">
    <property type="entry name" value="glgA"/>
    <property type="match status" value="1"/>
</dbReference>
<evidence type="ECO:0000256" key="5">
    <source>
        <dbReference type="ARBA" id="ARBA00022676"/>
    </source>
</evidence>
<dbReference type="EC" id="2.4.1.21" evidence="8"/>
<evidence type="ECO:0000256" key="2">
    <source>
        <dbReference type="ARBA" id="ARBA00002764"/>
    </source>
</evidence>
<feature type="domain" description="Starch synthase catalytic" evidence="10">
    <location>
        <begin position="2"/>
        <end position="230"/>
    </location>
</feature>
<dbReference type="CDD" id="cd03791">
    <property type="entry name" value="GT5_Glycogen_synthase_DULL1-like"/>
    <property type="match status" value="1"/>
</dbReference>
<keyword evidence="5 8" id="KW-0328">Glycosyltransferase</keyword>
<dbReference type="KEGG" id="elio:KO353_10215"/>
<dbReference type="Pfam" id="PF08323">
    <property type="entry name" value="Glyco_transf_5"/>
    <property type="match status" value="1"/>
</dbReference>
<evidence type="ECO:0000259" key="9">
    <source>
        <dbReference type="Pfam" id="PF00534"/>
    </source>
</evidence>
<evidence type="ECO:0000256" key="8">
    <source>
        <dbReference type="HAMAP-Rule" id="MF_00484"/>
    </source>
</evidence>
<dbReference type="EMBL" id="CP076448">
    <property type="protein sequence ID" value="QXM23685.1"/>
    <property type="molecule type" value="Genomic_DNA"/>
</dbReference>